<dbReference type="EMBL" id="CM043801">
    <property type="protein sequence ID" value="KAI4809034.1"/>
    <property type="molecule type" value="Genomic_DNA"/>
</dbReference>
<organism evidence="1 2">
    <name type="scientific">Chaenocephalus aceratus</name>
    <name type="common">Blackfin icefish</name>
    <name type="synonym">Chaenichthys aceratus</name>
    <dbReference type="NCBI Taxonomy" id="36190"/>
    <lineage>
        <taxon>Eukaryota</taxon>
        <taxon>Metazoa</taxon>
        <taxon>Chordata</taxon>
        <taxon>Craniata</taxon>
        <taxon>Vertebrata</taxon>
        <taxon>Euteleostomi</taxon>
        <taxon>Actinopterygii</taxon>
        <taxon>Neopterygii</taxon>
        <taxon>Teleostei</taxon>
        <taxon>Neoteleostei</taxon>
        <taxon>Acanthomorphata</taxon>
        <taxon>Eupercaria</taxon>
        <taxon>Perciformes</taxon>
        <taxon>Notothenioidei</taxon>
        <taxon>Channichthyidae</taxon>
        <taxon>Chaenocephalus</taxon>
    </lineage>
</organism>
<gene>
    <name evidence="1" type="ORF">KUCAC02_017950</name>
</gene>
<evidence type="ECO:0000313" key="2">
    <source>
        <dbReference type="Proteomes" id="UP001057452"/>
    </source>
</evidence>
<name>A0ACB9W7R1_CHAAC</name>
<protein>
    <submittedName>
        <fullName evidence="1">Uncharacterized protein</fullName>
    </submittedName>
</protein>
<sequence>MLQSPLPLAEGPLPLSSLRLLVPPLRMMMAVMWKVVRLRDIMHYGKVEEFVSLVTEAIPDIFTERQMRLLTLGLRSKMMLQILSSEKPEDFTDVKTRLDSLMPSTSKLVHPGNEAMESNVVKLIQRLLDDPKGREHFLKNVFPVEYGSDFDTALETVFCEFFTRLDKLLLIPDFKQTEILIGDTPSALEESMQCASKADDLKVLLRSKAHLSQMYTMDTSVPSSSEQLLFSSLSFPPSLPETNAQDLESNTQTFLEQEESEAISLQDALNMEIQDVIWPSEDDVIILESSNAGQTTGGKCSDSVPDALTLEEYDNEASGSFHSPSTSANSPASSSSMIAPPRQRVAHKCSHCGKCFIYRYKLLEHQRLHTGENPYKCSQCGKSFRRSCDMSSHRRCGKSFKKMHLLNKHERTHTKICNFTCKPSGQEYPSMSEMRNNQKSHPPKISNSASDKSSVSPLSSLALLVPPLRLMSAVMWEVVRQRNIKHYGKLEEFVTMVTDAVPELMSKREGRLLSLGLRARTTLELLRSEHPEDLKATNDPVIEAPEANFMKLVQGLIEDTDGREHFLKNVFPVEYGPDSTRHWRLWFVRFFTRLEELLPIPDFKQTASWISGAPFCPRRSKQCHGKLAKSTIAPFPPDDLLIPSLSLPPSLEVAISSHPSGCDDENNDVPQIVMFDEELSTNPSTSTDFPRIPKKD</sequence>
<dbReference type="Proteomes" id="UP001057452">
    <property type="component" value="Chromosome 17"/>
</dbReference>
<reference evidence="1" key="1">
    <citation type="submission" date="2022-05" db="EMBL/GenBank/DDBJ databases">
        <title>Chromosome-level genome of Chaenocephalus aceratus.</title>
        <authorList>
            <person name="Park H."/>
        </authorList>
    </citation>
    <scope>NUCLEOTIDE SEQUENCE</scope>
    <source>
        <strain evidence="1">KU_202001</strain>
    </source>
</reference>
<accession>A0ACB9W7R1</accession>
<keyword evidence="2" id="KW-1185">Reference proteome</keyword>
<evidence type="ECO:0000313" key="1">
    <source>
        <dbReference type="EMBL" id="KAI4809034.1"/>
    </source>
</evidence>
<proteinExistence type="predicted"/>
<comment type="caution">
    <text evidence="1">The sequence shown here is derived from an EMBL/GenBank/DDBJ whole genome shotgun (WGS) entry which is preliminary data.</text>
</comment>